<dbReference type="KEGG" id="wic:J056_000357"/>
<dbReference type="eggNOG" id="ENOG502S7GG">
    <property type="taxonomic scope" value="Eukaryota"/>
</dbReference>
<reference evidence="3" key="1">
    <citation type="journal article" date="2013" name="BMC Genomics">
        <title>Genome and transcriptome sequencing of the halophilic fungus Wallemia ichthyophaga: haloadaptations present and absent.</title>
        <authorList>
            <person name="Zajc J."/>
            <person name="Liu Y."/>
            <person name="Dai W."/>
            <person name="Yang Z."/>
            <person name="Hu J."/>
            <person name="Gostincar C."/>
            <person name="Gunde-Cimerman N."/>
        </authorList>
    </citation>
    <scope>NUCLEOTIDE SEQUENCE [LARGE SCALE GENOMIC DNA]</scope>
    <source>
        <strain evidence="3">EXF-994 / CBS 113033</strain>
    </source>
</reference>
<evidence type="ECO:0000313" key="3">
    <source>
        <dbReference type="Proteomes" id="UP000014064"/>
    </source>
</evidence>
<evidence type="ECO:0000256" key="1">
    <source>
        <dbReference type="SAM" id="Phobius"/>
    </source>
</evidence>
<dbReference type="PANTHER" id="PTHR13281:SF0">
    <property type="entry name" value="TRANSMEMBRANE PROTEIN 70, MITOCHONDRIAL"/>
    <property type="match status" value="1"/>
</dbReference>
<dbReference type="OrthoDB" id="5386199at2759"/>
<dbReference type="GO" id="GO:0031966">
    <property type="term" value="C:mitochondrial membrane"/>
    <property type="evidence" value="ECO:0007669"/>
    <property type="project" value="TreeGrafter"/>
</dbReference>
<keyword evidence="1" id="KW-0472">Membrane</keyword>
<dbReference type="OMA" id="AWCGRPY"/>
<dbReference type="GO" id="GO:0033615">
    <property type="term" value="P:mitochondrial proton-transporting ATP synthase complex assembly"/>
    <property type="evidence" value="ECO:0007669"/>
    <property type="project" value="TreeGrafter"/>
</dbReference>
<proteinExistence type="predicted"/>
<dbReference type="GeneID" id="20373309"/>
<protein>
    <submittedName>
        <fullName evidence="2">Uncharacterized protein</fullName>
    </submittedName>
</protein>
<accession>R9ARY3</accession>
<sequence length="235" mass="26078">MTSNLNRTGLLNRSGLLNLKKTSILNRVLTFNRNQSTSTPRLIQLYNGSLSDVYRKLKVFSFGSLGAAFAISPIITILDAPINTAGRIFLITTALTTSITSTAMINWCGKPYVSSLKVLSIGDRQSVELITHSFTLKKLRTLVHDTTWLRRADRPLATWEICDGDVSAAATHGRDDGVREVIAQTFHLTSGKLIGEWFVIWKRDGDSVSAEVQKTGAVDRYFNVDEKYVPSVRVN</sequence>
<name>R9ARY3_WALI9</name>
<feature type="transmembrane region" description="Helical" evidence="1">
    <location>
        <begin position="59"/>
        <end position="82"/>
    </location>
</feature>
<dbReference type="EMBL" id="KE007224">
    <property type="protein sequence ID" value="EOR04992.1"/>
    <property type="molecule type" value="Genomic_DNA"/>
</dbReference>
<keyword evidence="3" id="KW-1185">Reference proteome</keyword>
<dbReference type="HOGENOM" id="CLU_085447_0_0_1"/>
<feature type="transmembrane region" description="Helical" evidence="1">
    <location>
        <begin position="88"/>
        <end position="108"/>
    </location>
</feature>
<organism evidence="2 3">
    <name type="scientific">Wallemia ichthyophaga (strain EXF-994 / CBS 113033)</name>
    <dbReference type="NCBI Taxonomy" id="1299270"/>
    <lineage>
        <taxon>Eukaryota</taxon>
        <taxon>Fungi</taxon>
        <taxon>Dikarya</taxon>
        <taxon>Basidiomycota</taxon>
        <taxon>Wallemiomycotina</taxon>
        <taxon>Wallemiomycetes</taxon>
        <taxon>Wallemiales</taxon>
        <taxon>Wallemiaceae</taxon>
        <taxon>Wallemia</taxon>
    </lineage>
</organism>
<keyword evidence="1" id="KW-0812">Transmembrane</keyword>
<evidence type="ECO:0000313" key="2">
    <source>
        <dbReference type="EMBL" id="EOR04992.1"/>
    </source>
</evidence>
<gene>
    <name evidence="2" type="ORF">J056_000357</name>
</gene>
<dbReference type="PANTHER" id="PTHR13281">
    <property type="entry name" value="TRANSMEMBRANE PROTEIN 70, MITOCHONDRIAL"/>
    <property type="match status" value="1"/>
</dbReference>
<keyword evidence="1" id="KW-1133">Transmembrane helix</keyword>
<dbReference type="RefSeq" id="XP_009266030.1">
    <property type="nucleotide sequence ID" value="XM_009267755.1"/>
</dbReference>
<dbReference type="InterPro" id="IPR009724">
    <property type="entry name" value="TMEM70"/>
</dbReference>
<dbReference type="AlphaFoldDB" id="R9ARY3"/>
<dbReference type="Proteomes" id="UP000014064">
    <property type="component" value="Unassembled WGS sequence"/>
</dbReference>